<evidence type="ECO:0000313" key="10">
    <source>
        <dbReference type="EMBL" id="OGC46999.1"/>
    </source>
</evidence>
<dbReference type="Pfam" id="PF00416">
    <property type="entry name" value="Ribosomal_S13"/>
    <property type="match status" value="1"/>
</dbReference>
<evidence type="ECO:0000256" key="2">
    <source>
        <dbReference type="ARBA" id="ARBA00022730"/>
    </source>
</evidence>
<dbReference type="GO" id="GO:0005829">
    <property type="term" value="C:cytosol"/>
    <property type="evidence" value="ECO:0007669"/>
    <property type="project" value="TreeGrafter"/>
</dbReference>
<dbReference type="NCBIfam" id="TIGR03631">
    <property type="entry name" value="uS13_bact"/>
    <property type="match status" value="1"/>
</dbReference>
<evidence type="ECO:0000256" key="5">
    <source>
        <dbReference type="ARBA" id="ARBA00023274"/>
    </source>
</evidence>
<comment type="similarity">
    <text evidence="1 7 8">Belongs to the universal ribosomal protein uS13 family.</text>
</comment>
<feature type="region of interest" description="Disordered" evidence="9">
    <location>
        <begin position="100"/>
        <end position="129"/>
    </location>
</feature>
<comment type="subunit">
    <text evidence="7">Part of the 30S ribosomal subunit. Forms a loose heterodimer with protein S19. Forms two bridges to the 50S subunit in the 70S ribosome.</text>
</comment>
<dbReference type="InterPro" id="IPR027437">
    <property type="entry name" value="Rbsml_uS13_C"/>
</dbReference>
<dbReference type="InterPro" id="IPR019980">
    <property type="entry name" value="Ribosomal_uS13_bac-type"/>
</dbReference>
<sequence length="129" mass="14562">MPRIIGVDIPESKRVVIALTYIYGIGLSTAKKILSKAKVSEDVRAKNLDEDQISMIRNVIDKSQYMVEGELRRVISQNIKRYKDIKCYRGNRHAKNLPVRGQKTQKNARTKRGKRIAVGGANPRAVAKT</sequence>
<dbReference type="EMBL" id="MEUX01000023">
    <property type="protein sequence ID" value="OGC46999.1"/>
    <property type="molecule type" value="Genomic_DNA"/>
</dbReference>
<dbReference type="PROSITE" id="PS00646">
    <property type="entry name" value="RIBOSOMAL_S13_1"/>
    <property type="match status" value="1"/>
</dbReference>
<keyword evidence="4 7" id="KW-0689">Ribosomal protein</keyword>
<keyword evidence="5 7" id="KW-0687">Ribonucleoprotein</keyword>
<proteinExistence type="inferred from homology"/>
<dbReference type="Proteomes" id="UP000176444">
    <property type="component" value="Unassembled WGS sequence"/>
</dbReference>
<dbReference type="Gene3D" id="4.10.910.10">
    <property type="entry name" value="30s ribosomal protein s13, domain 2"/>
    <property type="match status" value="1"/>
</dbReference>
<dbReference type="GO" id="GO:0006412">
    <property type="term" value="P:translation"/>
    <property type="evidence" value="ECO:0007669"/>
    <property type="project" value="UniProtKB-UniRule"/>
</dbReference>
<dbReference type="InterPro" id="IPR018269">
    <property type="entry name" value="Ribosomal_uS13_CS"/>
</dbReference>
<dbReference type="Gene3D" id="1.10.8.50">
    <property type="match status" value="1"/>
</dbReference>
<keyword evidence="3 7" id="KW-0694">RNA-binding</keyword>
<protein>
    <recommendedName>
        <fullName evidence="6 7">Small ribosomal subunit protein uS13</fullName>
    </recommendedName>
</protein>
<dbReference type="InterPro" id="IPR001892">
    <property type="entry name" value="Ribosomal_uS13"/>
</dbReference>
<dbReference type="GO" id="GO:0015935">
    <property type="term" value="C:small ribosomal subunit"/>
    <property type="evidence" value="ECO:0007669"/>
    <property type="project" value="TreeGrafter"/>
</dbReference>
<gene>
    <name evidence="7" type="primary">rpsM</name>
    <name evidence="10" type="ORF">A2713_02055</name>
</gene>
<organism evidence="10 11">
    <name type="scientific">candidate division WWE3 bacterium RIFCSPHIGHO2_01_FULL_35_17</name>
    <dbReference type="NCBI Taxonomy" id="1802614"/>
    <lineage>
        <taxon>Bacteria</taxon>
        <taxon>Katanobacteria</taxon>
    </lineage>
</organism>
<name>A0A1F4UPZ8_UNCKA</name>
<evidence type="ECO:0000256" key="6">
    <source>
        <dbReference type="ARBA" id="ARBA00035166"/>
    </source>
</evidence>
<dbReference type="FunFam" id="1.10.8.50:FF:000001">
    <property type="entry name" value="30S ribosomal protein S13"/>
    <property type="match status" value="1"/>
</dbReference>
<dbReference type="InterPro" id="IPR010979">
    <property type="entry name" value="Ribosomal_uS13-like_H2TH"/>
</dbReference>
<evidence type="ECO:0000256" key="3">
    <source>
        <dbReference type="ARBA" id="ARBA00022884"/>
    </source>
</evidence>
<comment type="function">
    <text evidence="7">Located at the top of the head of the 30S subunit, it contacts several helices of the 16S rRNA. In the 70S ribosome it contacts the 23S rRNA (bridge B1a) and protein L5 of the 50S subunit (bridge B1b), connecting the 2 subunits; these bridges are implicated in subunit movement. Contacts the tRNAs in the A and P-sites.</text>
</comment>
<accession>A0A1F4UPZ8</accession>
<evidence type="ECO:0000313" key="11">
    <source>
        <dbReference type="Proteomes" id="UP000176444"/>
    </source>
</evidence>
<keyword evidence="7" id="KW-0820">tRNA-binding</keyword>
<dbReference type="GO" id="GO:0019843">
    <property type="term" value="F:rRNA binding"/>
    <property type="evidence" value="ECO:0007669"/>
    <property type="project" value="UniProtKB-UniRule"/>
</dbReference>
<dbReference type="SUPFAM" id="SSF46946">
    <property type="entry name" value="S13-like H2TH domain"/>
    <property type="match status" value="1"/>
</dbReference>
<evidence type="ECO:0000256" key="1">
    <source>
        <dbReference type="ARBA" id="ARBA00008080"/>
    </source>
</evidence>
<evidence type="ECO:0000256" key="8">
    <source>
        <dbReference type="RuleBase" id="RU003830"/>
    </source>
</evidence>
<dbReference type="PROSITE" id="PS50159">
    <property type="entry name" value="RIBOSOMAL_S13_2"/>
    <property type="match status" value="1"/>
</dbReference>
<reference evidence="10 11" key="1">
    <citation type="journal article" date="2016" name="Nat. Commun.">
        <title>Thousands of microbial genomes shed light on interconnected biogeochemical processes in an aquifer system.</title>
        <authorList>
            <person name="Anantharaman K."/>
            <person name="Brown C.T."/>
            <person name="Hug L.A."/>
            <person name="Sharon I."/>
            <person name="Castelle C.J."/>
            <person name="Probst A.J."/>
            <person name="Thomas B.C."/>
            <person name="Singh A."/>
            <person name="Wilkins M.J."/>
            <person name="Karaoz U."/>
            <person name="Brodie E.L."/>
            <person name="Williams K.H."/>
            <person name="Hubbard S.S."/>
            <person name="Banfield J.F."/>
        </authorList>
    </citation>
    <scope>NUCLEOTIDE SEQUENCE [LARGE SCALE GENOMIC DNA]</scope>
</reference>
<dbReference type="GO" id="GO:0000049">
    <property type="term" value="F:tRNA binding"/>
    <property type="evidence" value="ECO:0007669"/>
    <property type="project" value="UniProtKB-UniRule"/>
</dbReference>
<keyword evidence="2 7" id="KW-0699">rRNA-binding</keyword>
<evidence type="ECO:0000256" key="4">
    <source>
        <dbReference type="ARBA" id="ARBA00022980"/>
    </source>
</evidence>
<feature type="compositionally biased region" description="Basic residues" evidence="9">
    <location>
        <begin position="106"/>
        <end position="115"/>
    </location>
</feature>
<dbReference type="HAMAP" id="MF_01315">
    <property type="entry name" value="Ribosomal_uS13"/>
    <property type="match status" value="1"/>
</dbReference>
<comment type="caution">
    <text evidence="10">The sequence shown here is derived from an EMBL/GenBank/DDBJ whole genome shotgun (WGS) entry which is preliminary data.</text>
</comment>
<dbReference type="AlphaFoldDB" id="A0A1F4UPZ8"/>
<evidence type="ECO:0000256" key="9">
    <source>
        <dbReference type="SAM" id="MobiDB-lite"/>
    </source>
</evidence>
<dbReference type="PIRSF" id="PIRSF002134">
    <property type="entry name" value="Ribosomal_S13"/>
    <property type="match status" value="1"/>
</dbReference>
<dbReference type="PANTHER" id="PTHR10871:SF1">
    <property type="entry name" value="SMALL RIBOSOMAL SUBUNIT PROTEIN US13M"/>
    <property type="match status" value="1"/>
</dbReference>
<evidence type="ECO:0000256" key="7">
    <source>
        <dbReference type="HAMAP-Rule" id="MF_01315"/>
    </source>
</evidence>
<dbReference type="PANTHER" id="PTHR10871">
    <property type="entry name" value="30S RIBOSOMAL PROTEIN S13/40S RIBOSOMAL PROTEIN S18"/>
    <property type="match status" value="1"/>
</dbReference>
<dbReference type="GO" id="GO:0003735">
    <property type="term" value="F:structural constituent of ribosome"/>
    <property type="evidence" value="ECO:0007669"/>
    <property type="project" value="InterPro"/>
</dbReference>